<dbReference type="InterPro" id="IPR022193">
    <property type="entry name" value="DUF3718"/>
</dbReference>
<reference evidence="2 3" key="1">
    <citation type="submission" date="2017-02" db="EMBL/GenBank/DDBJ databases">
        <title>Pseudoalteromonas ulvae TC14 Genome.</title>
        <authorList>
            <person name="Molmeret M."/>
        </authorList>
    </citation>
    <scope>NUCLEOTIDE SEQUENCE [LARGE SCALE GENOMIC DNA]</scope>
    <source>
        <strain evidence="2">TC14</strain>
    </source>
</reference>
<dbReference type="AlphaFoldDB" id="A0A244CTT0"/>
<comment type="caution">
    <text evidence="2">The sequence shown here is derived from an EMBL/GenBank/DDBJ whole genome shotgun (WGS) entry which is preliminary data.</text>
</comment>
<sequence length="124" mass="13046">MKLTASIVLGVLATGSMVFSSSVNATDQLVASICDYVAADDKNRLRKKLDDSRLKLRNVYDDISCGGNSLLRHAMASNATSAGEFIVKQLPKKKLASSGDYEWATANGHGASAVAAAIKDRAGL</sequence>
<gene>
    <name evidence="2" type="ORF">B1199_01745</name>
</gene>
<dbReference type="Proteomes" id="UP000194841">
    <property type="component" value="Unassembled WGS sequence"/>
</dbReference>
<evidence type="ECO:0000313" key="2">
    <source>
        <dbReference type="EMBL" id="OUL59032.1"/>
    </source>
</evidence>
<dbReference type="Pfam" id="PF12514">
    <property type="entry name" value="DUF3718"/>
    <property type="match status" value="1"/>
</dbReference>
<feature type="chain" id="PRO_5012851495" description="DUF3718 domain-containing protein" evidence="1">
    <location>
        <begin position="26"/>
        <end position="124"/>
    </location>
</feature>
<dbReference type="RefSeq" id="WP_086742424.1">
    <property type="nucleotide sequence ID" value="NZ_MWPV01000001.1"/>
</dbReference>
<name>A0A244CTT0_PSEDV</name>
<accession>A0A244CTT0</accession>
<dbReference type="OrthoDB" id="6197363at2"/>
<dbReference type="EMBL" id="MWPV01000001">
    <property type="protein sequence ID" value="OUL59032.1"/>
    <property type="molecule type" value="Genomic_DNA"/>
</dbReference>
<feature type="signal peptide" evidence="1">
    <location>
        <begin position="1"/>
        <end position="25"/>
    </location>
</feature>
<keyword evidence="3" id="KW-1185">Reference proteome</keyword>
<evidence type="ECO:0000256" key="1">
    <source>
        <dbReference type="SAM" id="SignalP"/>
    </source>
</evidence>
<protein>
    <recommendedName>
        <fullName evidence="4">DUF3718 domain-containing protein</fullName>
    </recommendedName>
</protein>
<evidence type="ECO:0000313" key="3">
    <source>
        <dbReference type="Proteomes" id="UP000194841"/>
    </source>
</evidence>
<proteinExistence type="predicted"/>
<keyword evidence="1" id="KW-0732">Signal</keyword>
<organism evidence="2 3">
    <name type="scientific">Pseudoalteromonas ulvae</name>
    <dbReference type="NCBI Taxonomy" id="107327"/>
    <lineage>
        <taxon>Bacteria</taxon>
        <taxon>Pseudomonadati</taxon>
        <taxon>Pseudomonadota</taxon>
        <taxon>Gammaproteobacteria</taxon>
        <taxon>Alteromonadales</taxon>
        <taxon>Pseudoalteromonadaceae</taxon>
        <taxon>Pseudoalteromonas</taxon>
    </lineage>
</organism>
<evidence type="ECO:0008006" key="4">
    <source>
        <dbReference type="Google" id="ProtNLM"/>
    </source>
</evidence>